<dbReference type="KEGG" id="wct:WS74_0554"/>
<accession>A0A075U5U7</accession>
<keyword evidence="2" id="KW-1185">Reference proteome</keyword>
<dbReference type="EMBL" id="CP009223">
    <property type="protein sequence ID" value="AIM62806.1"/>
    <property type="molecule type" value="Genomic_DNA"/>
</dbReference>
<dbReference type="KEGG" id="wci:WS105_0551"/>
<reference evidence="2" key="2">
    <citation type="submission" date="2014-08" db="EMBL/GenBank/DDBJ databases">
        <title>Complete genome of Weissella ceti strain WS74 isolated from diseased rainbow trout in Brazil.</title>
        <authorList>
            <person name="Figueiredo H.C.P."/>
            <person name="Leal C.A.G."/>
            <person name="Pereira F.L."/>
            <person name="Soares S.C."/>
            <person name="Dorella F.A."/>
            <person name="Carvalho A.F."/>
            <person name="Azevedo V.A.C."/>
        </authorList>
    </citation>
    <scope>NUCLEOTIDE SEQUENCE [LARGE SCALE GENOMIC DNA]</scope>
    <source>
        <strain evidence="2">WS74</strain>
    </source>
</reference>
<dbReference type="KEGG" id="wce:WS08_0553"/>
<evidence type="ECO:0000313" key="2">
    <source>
        <dbReference type="Proteomes" id="UP000029079"/>
    </source>
</evidence>
<reference evidence="1 2" key="1">
    <citation type="journal article" date="2014" name="Genome Announc.">
        <title>Complete Genome Sequences of Fish Pathogenic Weissella ceti Strains WS74 and WS105.</title>
        <authorList>
            <person name="Figueiredo H.C."/>
            <person name="Leal C.A."/>
            <person name="Dorella F.A."/>
            <person name="Carvalho A.F."/>
            <person name="Soares S.C."/>
            <person name="Pereira F.L."/>
            <person name="Azevedo V.A."/>
        </authorList>
    </citation>
    <scope>NUCLEOTIDE SEQUENCE [LARGE SCALE GENOMIC DNA]</scope>
    <source>
        <strain evidence="1 2">WS74</strain>
    </source>
</reference>
<protein>
    <submittedName>
        <fullName evidence="1">Uncharacterized protein</fullName>
    </submittedName>
</protein>
<dbReference type="STRING" id="759620.WS105_0551"/>
<dbReference type="RefSeq" id="WP_009765349.1">
    <property type="nucleotide sequence ID" value="NZ_CP009223.1"/>
</dbReference>
<dbReference type="AlphaFoldDB" id="A0A075U5U7"/>
<evidence type="ECO:0000313" key="1">
    <source>
        <dbReference type="EMBL" id="AIM62806.1"/>
    </source>
</evidence>
<dbReference type="Proteomes" id="UP000029079">
    <property type="component" value="Chromosome"/>
</dbReference>
<sequence>MNKNDLVQYTDKLVELYLLELENTSFSLGYIRVVNDTSVLFTSINEMGQFDSLEVFDITVIRDVKQDTPYIDMFTKLIQYNKDVAAYDIYNLEADLKSLDDDIMLDALIDHTVDSGRLLTVMLNDELITGKILSHDETKVELLAFDFNEAVIVDRIYLDKGDIVGLDIVSVQNHLIDEYLKA</sequence>
<gene>
    <name evidence="1" type="ORF">WS74_0554</name>
</gene>
<organism evidence="1 2">
    <name type="scientific">Weissella ceti</name>
    <dbReference type="NCBI Taxonomy" id="759620"/>
    <lineage>
        <taxon>Bacteria</taxon>
        <taxon>Bacillati</taxon>
        <taxon>Bacillota</taxon>
        <taxon>Bacilli</taxon>
        <taxon>Lactobacillales</taxon>
        <taxon>Lactobacillaceae</taxon>
        <taxon>Weissella</taxon>
    </lineage>
</organism>
<name>A0A075U5U7_9LACO</name>
<proteinExistence type="predicted"/>